<dbReference type="InterPro" id="IPR013762">
    <property type="entry name" value="Integrase-like_cat_sf"/>
</dbReference>
<keyword evidence="1" id="KW-0159">Chromosome partition</keyword>
<feature type="domain" description="Tyr recombinase" evidence="6">
    <location>
        <begin position="208"/>
        <end position="415"/>
    </location>
</feature>
<reference evidence="8 9" key="1">
    <citation type="journal article" date="2012" name="J. Bacteriol.">
        <title>Draft Genome Sequence of Mesorhizobium alhagi CCNWXJ12-2T, a Novel Salt-Resistant Species Isolated from the Desert of Northwestern China.</title>
        <authorList>
            <person name="Zhou M."/>
            <person name="Chen W."/>
            <person name="Chen H."/>
            <person name="Wei G."/>
        </authorList>
    </citation>
    <scope>NUCLEOTIDE SEQUENCE [LARGE SCALE GENOMIC DNA]</scope>
    <source>
        <strain evidence="8 9">CCNWXJ12-2</strain>
    </source>
</reference>
<dbReference type="PANTHER" id="PTHR30349">
    <property type="entry name" value="PHAGE INTEGRASE-RELATED"/>
    <property type="match status" value="1"/>
</dbReference>
<dbReference type="Gene3D" id="1.10.150.130">
    <property type="match status" value="1"/>
</dbReference>
<keyword evidence="3 5" id="KW-0238">DNA-binding</keyword>
<evidence type="ECO:0000256" key="4">
    <source>
        <dbReference type="ARBA" id="ARBA00023172"/>
    </source>
</evidence>
<dbReference type="Gene3D" id="1.10.443.10">
    <property type="entry name" value="Intergrase catalytic core"/>
    <property type="match status" value="1"/>
</dbReference>
<evidence type="ECO:0000256" key="2">
    <source>
        <dbReference type="ARBA" id="ARBA00022908"/>
    </source>
</evidence>
<sequence>HHTNDNLALSFIFALYGEMANFIEQKPTNHRARPSGASHSTAPDVEIAPAQASAAAATPTDDDLPDIVDVVMAMSQQPEPPPAGENAPLLPAHLETLANRARDYVEAASSANTRRAYAADWKHFCAWCRRQNLDPLPPDPQTVGLYITACASGTGTGEKKPNSVSTIERRLSSLTWNYAQRGQPLDRKDRHIATVMAGIRNKHASPPRQKEAVLPEDLIAMLETLDRGSLRGLRDRAMLLLGFAGGLRRSEIVGLDVGRDQTQDGRGWIEFFPDKGVLVTLRGKTGWREVEIGRGSSDATCPVVALQTWLKLGRIAHGPLFRRVTGQGKAVGAERLHDQEVARLVKRAALAAGVRGDLSEGEREKLFAGHSLRAGLASSAEVDERYVQKQLGHTSAEMTRKYQRRRDRFRVNLTKASGL</sequence>
<name>H0I136_9HYPH</name>
<dbReference type="PATRIC" id="fig|1107882.3.peg.5970"/>
<evidence type="ECO:0000256" key="5">
    <source>
        <dbReference type="PROSITE-ProRule" id="PRU01248"/>
    </source>
</evidence>
<dbReference type="InterPro" id="IPR011010">
    <property type="entry name" value="DNA_brk_join_enz"/>
</dbReference>
<dbReference type="GO" id="GO:0003677">
    <property type="term" value="F:DNA binding"/>
    <property type="evidence" value="ECO:0007669"/>
    <property type="project" value="UniProtKB-UniRule"/>
</dbReference>
<dbReference type="EMBL" id="AHAM01000277">
    <property type="protein sequence ID" value="EHK53283.1"/>
    <property type="molecule type" value="Genomic_DNA"/>
</dbReference>
<evidence type="ECO:0000256" key="1">
    <source>
        <dbReference type="ARBA" id="ARBA00022829"/>
    </source>
</evidence>
<organism evidence="8 9">
    <name type="scientific">Mesorhizobium alhagi CCNWXJ12-2</name>
    <dbReference type="NCBI Taxonomy" id="1107882"/>
    <lineage>
        <taxon>Bacteria</taxon>
        <taxon>Pseudomonadati</taxon>
        <taxon>Pseudomonadota</taxon>
        <taxon>Alphaproteobacteria</taxon>
        <taxon>Hyphomicrobiales</taxon>
        <taxon>Phyllobacteriaceae</taxon>
        <taxon>Allomesorhizobium</taxon>
    </lineage>
</organism>
<dbReference type="CDD" id="cd00799">
    <property type="entry name" value="INT_Cre_C"/>
    <property type="match status" value="1"/>
</dbReference>
<dbReference type="GO" id="GO:0006310">
    <property type="term" value="P:DNA recombination"/>
    <property type="evidence" value="ECO:0007669"/>
    <property type="project" value="UniProtKB-KW"/>
</dbReference>
<evidence type="ECO:0000313" key="8">
    <source>
        <dbReference type="EMBL" id="EHK53283.1"/>
    </source>
</evidence>
<keyword evidence="2" id="KW-0229">DNA integration</keyword>
<evidence type="ECO:0000259" key="6">
    <source>
        <dbReference type="PROSITE" id="PS51898"/>
    </source>
</evidence>
<feature type="non-terminal residue" evidence="8">
    <location>
        <position position="1"/>
    </location>
</feature>
<dbReference type="InterPro" id="IPR010998">
    <property type="entry name" value="Integrase_recombinase_N"/>
</dbReference>
<dbReference type="SUPFAM" id="SSF47823">
    <property type="entry name" value="lambda integrase-like, N-terminal domain"/>
    <property type="match status" value="1"/>
</dbReference>
<proteinExistence type="predicted"/>
<feature type="domain" description="Core-binding (CB)" evidence="7">
    <location>
        <begin position="95"/>
        <end position="182"/>
    </location>
</feature>
<accession>H0I136</accession>
<keyword evidence="9" id="KW-1185">Reference proteome</keyword>
<dbReference type="PANTHER" id="PTHR30349:SF81">
    <property type="entry name" value="TYROSINE RECOMBINASE XERC"/>
    <property type="match status" value="1"/>
</dbReference>
<dbReference type="InterPro" id="IPR050090">
    <property type="entry name" value="Tyrosine_recombinase_XerCD"/>
</dbReference>
<dbReference type="PROSITE" id="PS51898">
    <property type="entry name" value="TYR_RECOMBINASE"/>
    <property type="match status" value="1"/>
</dbReference>
<dbReference type="Proteomes" id="UP000003250">
    <property type="component" value="Unassembled WGS sequence"/>
</dbReference>
<keyword evidence="4" id="KW-0233">DNA recombination</keyword>
<protein>
    <submittedName>
        <fullName evidence="8">Phage integrase</fullName>
    </submittedName>
</protein>
<dbReference type="AlphaFoldDB" id="H0I136"/>
<evidence type="ECO:0000313" key="9">
    <source>
        <dbReference type="Proteomes" id="UP000003250"/>
    </source>
</evidence>
<dbReference type="PROSITE" id="PS51900">
    <property type="entry name" value="CB"/>
    <property type="match status" value="1"/>
</dbReference>
<dbReference type="Pfam" id="PF00589">
    <property type="entry name" value="Phage_integrase"/>
    <property type="match status" value="1"/>
</dbReference>
<dbReference type="InterPro" id="IPR002104">
    <property type="entry name" value="Integrase_catalytic"/>
</dbReference>
<evidence type="ECO:0000256" key="3">
    <source>
        <dbReference type="ARBA" id="ARBA00023125"/>
    </source>
</evidence>
<dbReference type="GO" id="GO:0007059">
    <property type="term" value="P:chromosome segregation"/>
    <property type="evidence" value="ECO:0007669"/>
    <property type="project" value="UniProtKB-KW"/>
</dbReference>
<evidence type="ECO:0000259" key="7">
    <source>
        <dbReference type="PROSITE" id="PS51900"/>
    </source>
</evidence>
<dbReference type="InterPro" id="IPR044068">
    <property type="entry name" value="CB"/>
</dbReference>
<gene>
    <name evidence="8" type="ORF">MAXJ12_30867</name>
</gene>
<dbReference type="SUPFAM" id="SSF56349">
    <property type="entry name" value="DNA breaking-rejoining enzymes"/>
    <property type="match status" value="1"/>
</dbReference>
<dbReference type="GO" id="GO:0015074">
    <property type="term" value="P:DNA integration"/>
    <property type="evidence" value="ECO:0007669"/>
    <property type="project" value="UniProtKB-KW"/>
</dbReference>